<name>A0A1E5T280_9BACT</name>
<dbReference type="AlphaFoldDB" id="A0A1E5T280"/>
<keyword evidence="2" id="KW-1185">Reference proteome</keyword>
<dbReference type="RefSeq" id="WP_069836974.1">
    <property type="nucleotide sequence ID" value="NZ_MDGQ01000005.1"/>
</dbReference>
<dbReference type="PROSITE" id="PS51257">
    <property type="entry name" value="PROKAR_LIPOPROTEIN"/>
    <property type="match status" value="1"/>
</dbReference>
<evidence type="ECO:0000313" key="2">
    <source>
        <dbReference type="Proteomes" id="UP000095552"/>
    </source>
</evidence>
<proteinExistence type="predicted"/>
<protein>
    <recommendedName>
        <fullName evidence="3">DUF4292 domain-containing protein</fullName>
    </recommendedName>
</protein>
<accession>A0A1E5T280</accession>
<organism evidence="1 2">
    <name type="scientific">Roseivirga misakiensis</name>
    <dbReference type="NCBI Taxonomy" id="1563681"/>
    <lineage>
        <taxon>Bacteria</taxon>
        <taxon>Pseudomonadati</taxon>
        <taxon>Bacteroidota</taxon>
        <taxon>Cytophagia</taxon>
        <taxon>Cytophagales</taxon>
        <taxon>Roseivirgaceae</taxon>
        <taxon>Roseivirga</taxon>
    </lineage>
</organism>
<dbReference type="STRING" id="1563681.BFP71_18985"/>
<dbReference type="EMBL" id="MDGQ01000005">
    <property type="protein sequence ID" value="OEK05470.1"/>
    <property type="molecule type" value="Genomic_DNA"/>
</dbReference>
<evidence type="ECO:0008006" key="3">
    <source>
        <dbReference type="Google" id="ProtNLM"/>
    </source>
</evidence>
<evidence type="ECO:0000313" key="1">
    <source>
        <dbReference type="EMBL" id="OEK05470.1"/>
    </source>
</evidence>
<comment type="caution">
    <text evidence="1">The sequence shown here is derived from an EMBL/GenBank/DDBJ whole genome shotgun (WGS) entry which is preliminary data.</text>
</comment>
<dbReference type="Proteomes" id="UP000095552">
    <property type="component" value="Unassembled WGS sequence"/>
</dbReference>
<dbReference type="Pfam" id="PF14125">
    <property type="entry name" value="DUF4292"/>
    <property type="match status" value="1"/>
</dbReference>
<reference evidence="1 2" key="1">
    <citation type="submission" date="2016-08" db="EMBL/GenBank/DDBJ databases">
        <title>Draft genome of Fabibacter sp. strain SK-8.</title>
        <authorList>
            <person name="Wong S.-K."/>
            <person name="Hamasaki K."/>
            <person name="Yoshizawa S."/>
        </authorList>
    </citation>
    <scope>NUCLEOTIDE SEQUENCE [LARGE SCALE GENOMIC DNA]</scope>
    <source>
        <strain evidence="1 2">SK-8</strain>
    </source>
</reference>
<sequence>MRINNTTRTLLWLLALSATLTIQSCSKKFLGFRYDPKAELSLEEIEFDYFSSRTKFKYKDGNKKNKATANIRIKRDSLIWFTLTNGVIEGVRGQITQDSLVLIDRLNKQVIRYSFDDLTKEFKFKFNYDLFQAVLIGDMPFEVSQEDVLEKQNNNYIVAQTNGDMTIRNKISSKTRRLENLKASTSLNKNTLELKYADFKLLDDKPFAFKALMTLTYFPEGKKEEATIDIEHNRARIETKPLRFPFNIPARYERK</sequence>
<gene>
    <name evidence="1" type="ORF">BFP71_18985</name>
</gene>
<dbReference type="InterPro" id="IPR025634">
    <property type="entry name" value="DUF4292"/>
</dbReference>